<evidence type="ECO:0000256" key="3">
    <source>
        <dbReference type="ARBA" id="ARBA00023295"/>
    </source>
</evidence>
<comment type="similarity">
    <text evidence="1">Belongs to the IUNH family.</text>
</comment>
<feature type="compositionally biased region" description="Low complexity" evidence="4">
    <location>
        <begin position="62"/>
        <end position="75"/>
    </location>
</feature>
<keyword evidence="3" id="KW-0326">Glycosidase</keyword>
<keyword evidence="2" id="KW-0378">Hydrolase</keyword>
<dbReference type="CDD" id="cd02651">
    <property type="entry name" value="nuc_hydro_IU_UC_XIUA"/>
    <property type="match status" value="1"/>
</dbReference>
<dbReference type="EMBL" id="WVTB01000054">
    <property type="protein sequence ID" value="KAF3803535.1"/>
    <property type="molecule type" value="Genomic_DNA"/>
</dbReference>
<gene>
    <name evidence="7" type="ORF">GCG54_00004706</name>
</gene>
<dbReference type="Proteomes" id="UP000613401">
    <property type="component" value="Unassembled WGS sequence"/>
</dbReference>
<feature type="compositionally biased region" description="Basic and acidic residues" evidence="4">
    <location>
        <begin position="92"/>
        <end position="106"/>
    </location>
</feature>
<comment type="caution">
    <text evidence="7">The sequence shown here is derived from an EMBL/GenBank/DDBJ whole genome shotgun (WGS) entry which is preliminary data.</text>
</comment>
<feature type="region of interest" description="Disordered" evidence="4">
    <location>
        <begin position="272"/>
        <end position="409"/>
    </location>
</feature>
<evidence type="ECO:0000259" key="5">
    <source>
        <dbReference type="Pfam" id="PF01156"/>
    </source>
</evidence>
<protein>
    <submittedName>
        <fullName evidence="7">Uridine nucleosidase</fullName>
    </submittedName>
</protein>
<keyword evidence="8" id="KW-1185">Reference proteome</keyword>
<evidence type="ECO:0000313" key="7">
    <source>
        <dbReference type="EMBL" id="KAF3803535.1"/>
    </source>
</evidence>
<feature type="compositionally biased region" description="Acidic residues" evidence="4">
    <location>
        <begin position="346"/>
        <end position="355"/>
    </location>
</feature>
<feature type="compositionally biased region" description="Basic and acidic residues" evidence="4">
    <location>
        <begin position="291"/>
        <end position="304"/>
    </location>
</feature>
<evidence type="ECO:0000256" key="4">
    <source>
        <dbReference type="SAM" id="MobiDB-lite"/>
    </source>
</evidence>
<evidence type="ECO:0000259" key="6">
    <source>
        <dbReference type="Pfam" id="PF07808"/>
    </source>
</evidence>
<feature type="compositionally biased region" description="Basic and acidic residues" evidence="4">
    <location>
        <begin position="163"/>
        <end position="176"/>
    </location>
</feature>
<reference evidence="7" key="2">
    <citation type="submission" date="2020-03" db="EMBL/GenBank/DDBJ databases">
        <authorList>
            <person name="Fu F.-F."/>
            <person name="Chen J."/>
        </authorList>
    </citation>
    <scope>NUCLEOTIDE SEQUENCE</scope>
    <source>
        <strain evidence="7">Lc1</strain>
    </source>
</reference>
<dbReference type="PANTHER" id="PTHR12304:SF4">
    <property type="entry name" value="URIDINE NUCLEOSIDASE"/>
    <property type="match status" value="1"/>
</dbReference>
<feature type="region of interest" description="Disordered" evidence="4">
    <location>
        <begin position="468"/>
        <end position="512"/>
    </location>
</feature>
<feature type="domain" description="Inosine/uridine-preferring nucleoside hydrolase" evidence="5">
    <location>
        <begin position="527"/>
        <end position="880"/>
    </location>
</feature>
<dbReference type="Pfam" id="PF07808">
    <property type="entry name" value="RED_N"/>
    <property type="match status" value="1"/>
</dbReference>
<dbReference type="GeneID" id="69011859"/>
<feature type="compositionally biased region" description="Acidic residues" evidence="4">
    <location>
        <begin position="321"/>
        <end position="339"/>
    </location>
</feature>
<feature type="region of interest" description="Disordered" evidence="4">
    <location>
        <begin position="422"/>
        <end position="451"/>
    </location>
</feature>
<dbReference type="Gene3D" id="3.90.245.10">
    <property type="entry name" value="Ribonucleoside hydrolase-like"/>
    <property type="match status" value="1"/>
</dbReference>
<dbReference type="GO" id="GO:0005829">
    <property type="term" value="C:cytosol"/>
    <property type="evidence" value="ECO:0007669"/>
    <property type="project" value="TreeGrafter"/>
</dbReference>
<evidence type="ECO:0000313" key="8">
    <source>
        <dbReference type="Proteomes" id="UP000613401"/>
    </source>
</evidence>
<reference evidence="7" key="1">
    <citation type="journal article" date="2020" name="Phytopathology">
        <title>Genome sequence and comparative analysis of Colletotrichum gloeosporioides isolated from Liriodendron leaves.</title>
        <authorList>
            <person name="Fu F.F."/>
            <person name="Hao Z."/>
            <person name="Wang P."/>
            <person name="Lu Y."/>
            <person name="Xue L.J."/>
            <person name="Wei G."/>
            <person name="Tian Y."/>
            <person name="Baishi H."/>
            <person name="Xu H."/>
            <person name="Shi J."/>
            <person name="Cheng T."/>
            <person name="Wang G."/>
            <person name="Yi Y."/>
            <person name="Chen J."/>
        </authorList>
    </citation>
    <scope>NUCLEOTIDE SEQUENCE</scope>
    <source>
        <strain evidence="7">Lc1</strain>
    </source>
</reference>
<evidence type="ECO:0000256" key="1">
    <source>
        <dbReference type="ARBA" id="ARBA00009176"/>
    </source>
</evidence>
<dbReference type="GO" id="GO:0006152">
    <property type="term" value="P:purine nucleoside catabolic process"/>
    <property type="evidence" value="ECO:0007669"/>
    <property type="project" value="TreeGrafter"/>
</dbReference>
<proteinExistence type="inferred from homology"/>
<dbReference type="Pfam" id="PF01156">
    <property type="entry name" value="IU_nuc_hydro"/>
    <property type="match status" value="1"/>
</dbReference>
<feature type="compositionally biased region" description="Basic and acidic residues" evidence="4">
    <location>
        <begin position="356"/>
        <end position="371"/>
    </location>
</feature>
<organism evidence="7 8">
    <name type="scientific">Colletotrichum gloeosporioides</name>
    <name type="common">Anthracnose fungus</name>
    <name type="synonym">Glomerella cingulata</name>
    <dbReference type="NCBI Taxonomy" id="474922"/>
    <lineage>
        <taxon>Eukaryota</taxon>
        <taxon>Fungi</taxon>
        <taxon>Dikarya</taxon>
        <taxon>Ascomycota</taxon>
        <taxon>Pezizomycotina</taxon>
        <taxon>Sordariomycetes</taxon>
        <taxon>Hypocreomycetidae</taxon>
        <taxon>Glomerellales</taxon>
        <taxon>Glomerellaceae</taxon>
        <taxon>Colletotrichum</taxon>
        <taxon>Colletotrichum gloeosporioides species complex</taxon>
    </lineage>
</organism>
<sequence length="908" mass="99389">MNNEQFRKLLGANSTKSSSPSNGATPSSATPSGAGALGSRQRSSIPMTPRSVGGMNPRNEFARQLAARNQAAQPQKKFRSSAPKGSRLAEGYVDRSKERYDEEEDDRAKRIKALEESLKNEEIDKETFEKLRNEIAGGDISSTHLVKGLDFKLLARIRRGEDVWNDEKDKEEKEEAPPEEDIDEAFDELEESEVQAIEKETVKKKGQMASIALAPGKKRTRDQILAEMKAARAAAKAAQDNLGDKFRKIGAKQKPGTRIERDSKGREVLIIVDEDGHEKRKVRKVQPGVEEEQRKEFIPDKDAKPLGMEVPEFYKKQQQQEAEEDDNDDIFADAGDDYDPLAGMDSDSDEDDEGEVKDKEAKEDAKAESKSDSTSMAPPPRPAAPRNYFKDSKTELISSQSIKAPSMEDPAIMAAFKRAAQLRAANKEEDNDEDEDDEEAKARAARRRKMLESVDRDAEDLDMGFGTSRFEDEADFDDQPIKLSQWGNDDDEEGGHGGKTKRKRGPKKRKGDATMVDLKLTEPTVPVWLDCDPGHDDTFAILLAAYHPTIKLLGLSTVFGNAPLEKTTANASSILTAIGKHNDIPVYVGAAKPMARPPMQAATDIHGESGLDGTDLLPQPLKAADRTTPAIDAMAAALSAQAPGTAWLVATGSLTNVAQLFAKYPDLVAHIRGLSIMGGAIGDGFTDIVMGKVDGVARVGNWTPWAEFNIIIDPEAAAAVFHNKALAAKTTLVPLDLSHQVLATEEVRELLLYGKDAAGEKTGKGKTTLRQMLVELLMFFAKTYSDVFGITAGPPLHDPLAVAAVLTGTKHEIPFYDFDTKKGNCVKYHERFDLTVITEGSLEDAKEGKAQLGRTVAKLLEPGSEGVRIPRGLDIPMFWKVIEECTERADRVNAGEVTGLKENGLLEN</sequence>
<dbReference type="InterPro" id="IPR036452">
    <property type="entry name" value="Ribo_hydro-like"/>
</dbReference>
<dbReference type="RefSeq" id="XP_045262694.1">
    <property type="nucleotide sequence ID" value="XM_045404751.1"/>
</dbReference>
<dbReference type="GO" id="GO:0008477">
    <property type="term" value="F:purine nucleosidase activity"/>
    <property type="evidence" value="ECO:0007669"/>
    <property type="project" value="TreeGrafter"/>
</dbReference>
<feature type="compositionally biased region" description="Basic residues" evidence="4">
    <location>
        <begin position="498"/>
        <end position="510"/>
    </location>
</feature>
<feature type="domain" description="RED-like N-terminal" evidence="6">
    <location>
        <begin position="83"/>
        <end position="210"/>
    </location>
</feature>
<feature type="compositionally biased region" description="Low complexity" evidence="4">
    <location>
        <begin position="17"/>
        <end position="32"/>
    </location>
</feature>
<dbReference type="AlphaFoldDB" id="A0A8H4CGI0"/>
<dbReference type="InterPro" id="IPR012916">
    <property type="entry name" value="RED_N"/>
</dbReference>
<name>A0A8H4CGI0_COLGL</name>
<dbReference type="PANTHER" id="PTHR12304">
    <property type="entry name" value="INOSINE-URIDINE PREFERRING NUCLEOSIDE HYDROLASE"/>
    <property type="match status" value="1"/>
</dbReference>
<feature type="region of interest" description="Disordered" evidence="4">
    <location>
        <begin position="1"/>
        <end position="106"/>
    </location>
</feature>
<dbReference type="InterPro" id="IPR023186">
    <property type="entry name" value="IUNH"/>
</dbReference>
<feature type="compositionally biased region" description="Acidic residues" evidence="4">
    <location>
        <begin position="429"/>
        <end position="439"/>
    </location>
</feature>
<dbReference type="InterPro" id="IPR001910">
    <property type="entry name" value="Inosine/uridine_hydrolase_dom"/>
</dbReference>
<dbReference type="SUPFAM" id="SSF53590">
    <property type="entry name" value="Nucleoside hydrolase"/>
    <property type="match status" value="1"/>
</dbReference>
<evidence type="ECO:0000256" key="2">
    <source>
        <dbReference type="ARBA" id="ARBA00022801"/>
    </source>
</evidence>
<feature type="region of interest" description="Disordered" evidence="4">
    <location>
        <begin position="163"/>
        <end position="183"/>
    </location>
</feature>
<accession>A0A8H4CGI0</accession>